<organism evidence="4 5">
    <name type="scientific">Acer saccharum</name>
    <name type="common">Sugar maple</name>
    <dbReference type="NCBI Taxonomy" id="4024"/>
    <lineage>
        <taxon>Eukaryota</taxon>
        <taxon>Viridiplantae</taxon>
        <taxon>Streptophyta</taxon>
        <taxon>Embryophyta</taxon>
        <taxon>Tracheophyta</taxon>
        <taxon>Spermatophyta</taxon>
        <taxon>Magnoliopsida</taxon>
        <taxon>eudicotyledons</taxon>
        <taxon>Gunneridae</taxon>
        <taxon>Pentapetalae</taxon>
        <taxon>rosids</taxon>
        <taxon>malvids</taxon>
        <taxon>Sapindales</taxon>
        <taxon>Sapindaceae</taxon>
        <taxon>Hippocastanoideae</taxon>
        <taxon>Acereae</taxon>
        <taxon>Acer</taxon>
    </lineage>
</organism>
<dbReference type="GO" id="GO:0003676">
    <property type="term" value="F:nucleic acid binding"/>
    <property type="evidence" value="ECO:0007669"/>
    <property type="project" value="InterPro"/>
</dbReference>
<dbReference type="PROSITE" id="PS50158">
    <property type="entry name" value="ZF_CCHC"/>
    <property type="match status" value="1"/>
</dbReference>
<evidence type="ECO:0000256" key="1">
    <source>
        <dbReference type="PROSITE-ProRule" id="PRU00047"/>
    </source>
</evidence>
<protein>
    <recommendedName>
        <fullName evidence="3">CCHC-type domain-containing protein</fullName>
    </recommendedName>
</protein>
<feature type="compositionally biased region" description="Acidic residues" evidence="2">
    <location>
        <begin position="92"/>
        <end position="113"/>
    </location>
</feature>
<dbReference type="PANTHER" id="PTHR35046">
    <property type="entry name" value="ZINC KNUCKLE (CCHC-TYPE) FAMILY PROTEIN"/>
    <property type="match status" value="1"/>
</dbReference>
<feature type="region of interest" description="Disordered" evidence="2">
    <location>
        <begin position="1"/>
        <end position="113"/>
    </location>
</feature>
<keyword evidence="1" id="KW-0863">Zinc-finger</keyword>
<reference evidence="4" key="2">
    <citation type="submission" date="2023-06" db="EMBL/GenBank/DDBJ databases">
        <authorList>
            <person name="Swenson N.G."/>
            <person name="Wegrzyn J.L."/>
            <person name="Mcevoy S.L."/>
        </authorList>
    </citation>
    <scope>NUCLEOTIDE SEQUENCE</scope>
    <source>
        <strain evidence="4">NS2018</strain>
        <tissue evidence="4">Leaf</tissue>
    </source>
</reference>
<evidence type="ECO:0000313" key="4">
    <source>
        <dbReference type="EMBL" id="KAK0607547.1"/>
    </source>
</evidence>
<dbReference type="EMBL" id="JAUESC010000001">
    <property type="protein sequence ID" value="KAK0607547.1"/>
    <property type="molecule type" value="Genomic_DNA"/>
</dbReference>
<dbReference type="InterPro" id="IPR001878">
    <property type="entry name" value="Znf_CCHC"/>
</dbReference>
<dbReference type="Proteomes" id="UP001168877">
    <property type="component" value="Unassembled WGS sequence"/>
</dbReference>
<dbReference type="GO" id="GO:0008270">
    <property type="term" value="F:zinc ion binding"/>
    <property type="evidence" value="ECO:0007669"/>
    <property type="project" value="UniProtKB-KW"/>
</dbReference>
<comment type="caution">
    <text evidence="4">The sequence shown here is derived from an EMBL/GenBank/DDBJ whole genome shotgun (WGS) entry which is preliminary data.</text>
</comment>
<feature type="compositionally biased region" description="Polar residues" evidence="2">
    <location>
        <begin position="1"/>
        <end position="31"/>
    </location>
</feature>
<dbReference type="PANTHER" id="PTHR35046:SF9">
    <property type="entry name" value="RNA-DIRECTED DNA POLYMERASE"/>
    <property type="match status" value="1"/>
</dbReference>
<evidence type="ECO:0000256" key="2">
    <source>
        <dbReference type="SAM" id="MobiDB-lite"/>
    </source>
</evidence>
<proteinExistence type="predicted"/>
<reference evidence="4" key="1">
    <citation type="journal article" date="2022" name="Plant J.">
        <title>Strategies of tolerance reflected in two North American maple genomes.</title>
        <authorList>
            <person name="McEvoy S.L."/>
            <person name="Sezen U.U."/>
            <person name="Trouern-Trend A."/>
            <person name="McMahon S.M."/>
            <person name="Schaberg P.G."/>
            <person name="Yang J."/>
            <person name="Wegrzyn J.L."/>
            <person name="Swenson N.G."/>
        </authorList>
    </citation>
    <scope>NUCLEOTIDE SEQUENCE</scope>
    <source>
        <strain evidence="4">NS2018</strain>
    </source>
</reference>
<dbReference type="Gene3D" id="4.10.60.10">
    <property type="entry name" value="Zinc finger, CCHC-type"/>
    <property type="match status" value="1"/>
</dbReference>
<dbReference type="Gene3D" id="2.40.70.10">
    <property type="entry name" value="Acid Proteases"/>
    <property type="match status" value="1"/>
</dbReference>
<dbReference type="AlphaFoldDB" id="A0AA39TKZ7"/>
<keyword evidence="1" id="KW-0479">Metal-binding</keyword>
<evidence type="ECO:0000259" key="3">
    <source>
        <dbReference type="PROSITE" id="PS50158"/>
    </source>
</evidence>
<feature type="domain" description="CCHC-type" evidence="3">
    <location>
        <begin position="62"/>
        <end position="78"/>
    </location>
</feature>
<dbReference type="InterPro" id="IPR036875">
    <property type="entry name" value="Znf_CCHC_sf"/>
</dbReference>
<dbReference type="CDD" id="cd00303">
    <property type="entry name" value="retropepsin_like"/>
    <property type="match status" value="1"/>
</dbReference>
<evidence type="ECO:0000313" key="5">
    <source>
        <dbReference type="Proteomes" id="UP001168877"/>
    </source>
</evidence>
<sequence length="234" mass="26233">MLRSALKTQSLRKTSSGSSFDRSKLNISQSEKNLENALGQGKTVTKPPTHQSNPYTKPMQGKCFRCGQPGHRSNECPERTQVNLVENKSDGEDGEDSEEEEEEDKEEEEEAELCDGDIGQPIVCIVERLLLAEPYNSQCHSIFRTHYTVKKNVYNVIVDSGSCENFVSKALVKALNLETMKHSRPYKLGWIKKGAESKVTEICKVPLSISKNYMEEVECDVVEMDACHILLGCP</sequence>
<gene>
    <name evidence="4" type="ORF">LWI29_016498</name>
</gene>
<accession>A0AA39TKZ7</accession>
<dbReference type="InterPro" id="IPR021109">
    <property type="entry name" value="Peptidase_aspartic_dom_sf"/>
</dbReference>
<name>A0AA39TKZ7_ACESA</name>
<keyword evidence="1" id="KW-0862">Zinc</keyword>
<dbReference type="SMART" id="SM00343">
    <property type="entry name" value="ZnF_C2HC"/>
    <property type="match status" value="1"/>
</dbReference>
<dbReference type="SUPFAM" id="SSF57756">
    <property type="entry name" value="Retrovirus zinc finger-like domains"/>
    <property type="match status" value="1"/>
</dbReference>
<dbReference type="Pfam" id="PF00098">
    <property type="entry name" value="zf-CCHC"/>
    <property type="match status" value="1"/>
</dbReference>
<feature type="compositionally biased region" description="Polar residues" evidence="2">
    <location>
        <begin position="42"/>
        <end position="55"/>
    </location>
</feature>
<keyword evidence="5" id="KW-1185">Reference proteome</keyword>